<gene>
    <name evidence="2" type="primary">rbfA</name>
    <name evidence="3" type="ORF">C9I82_443</name>
</gene>
<dbReference type="GO" id="GO:0030490">
    <property type="term" value="P:maturation of SSU-rRNA"/>
    <property type="evidence" value="ECO:0007669"/>
    <property type="project" value="UniProtKB-UniRule"/>
</dbReference>
<evidence type="ECO:0000256" key="2">
    <source>
        <dbReference type="HAMAP-Rule" id="MF_00003"/>
    </source>
</evidence>
<keyword evidence="4" id="KW-1185">Reference proteome</keyword>
<dbReference type="PROSITE" id="PS01319">
    <property type="entry name" value="RBFA"/>
    <property type="match status" value="1"/>
</dbReference>
<comment type="subcellular location">
    <subcellularLocation>
        <location evidence="2">Cytoplasm</location>
    </subcellularLocation>
</comment>
<dbReference type="InterPro" id="IPR000238">
    <property type="entry name" value="RbfA"/>
</dbReference>
<dbReference type="EMBL" id="CP028374">
    <property type="protein sequence ID" value="AXN02391.1"/>
    <property type="molecule type" value="Genomic_DNA"/>
</dbReference>
<protein>
    <recommendedName>
        <fullName evidence="2">Ribosome-binding factor A</fullName>
    </recommendedName>
</protein>
<sequence length="121" mass="14265">MNKKKTRSLKIAKELKKNIANIILLKIKDPRLENIIILSDIIMSNDLKYANIFIMFVKNKNLNKKNILNILNKASGYIRILLKKKMYIKNIPILNFLYDYSLDNGIKIFKLIKKLNKKTNK</sequence>
<dbReference type="HAMAP" id="MF_00003">
    <property type="entry name" value="RbfA"/>
    <property type="match status" value="1"/>
</dbReference>
<reference evidence="3 4" key="1">
    <citation type="submission" date="2018-03" db="EMBL/GenBank/DDBJ databases">
        <title>A parallel universe: an anciently diverged bacterial symbiosis in a Hawaiian planthopper (Hemiptera: Cixiidae) reveals rearranged nutritional responsibilities.</title>
        <authorList>
            <person name="Bennett G."/>
            <person name="Mao M."/>
        </authorList>
    </citation>
    <scope>NUCLEOTIDE SEQUENCE [LARGE SCALE GENOMIC DNA]</scope>
    <source>
        <strain evidence="3 4">OLIH</strain>
    </source>
</reference>
<dbReference type="KEGG" id="ppet:C9I82_443"/>
<comment type="subunit">
    <text evidence="2">Monomer. Binds 30S ribosomal subunits, but not 50S ribosomal subunits or 70S ribosomes.</text>
</comment>
<dbReference type="GO" id="GO:0005829">
    <property type="term" value="C:cytosol"/>
    <property type="evidence" value="ECO:0007669"/>
    <property type="project" value="TreeGrafter"/>
</dbReference>
<evidence type="ECO:0000313" key="4">
    <source>
        <dbReference type="Proteomes" id="UP000256856"/>
    </source>
</evidence>
<proteinExistence type="inferred from homology"/>
<dbReference type="InterPro" id="IPR015946">
    <property type="entry name" value="KH_dom-like_a/b"/>
</dbReference>
<dbReference type="InterPro" id="IPR023799">
    <property type="entry name" value="RbfA_dom_sf"/>
</dbReference>
<dbReference type="SUPFAM" id="SSF89919">
    <property type="entry name" value="Ribosome-binding factor A, RbfA"/>
    <property type="match status" value="1"/>
</dbReference>
<dbReference type="PANTHER" id="PTHR33515:SF1">
    <property type="entry name" value="RIBOSOME-BINDING FACTOR A, CHLOROPLASTIC-RELATED"/>
    <property type="match status" value="1"/>
</dbReference>
<dbReference type="InterPro" id="IPR020053">
    <property type="entry name" value="Ribosome-bd_factorA_CS"/>
</dbReference>
<organism evidence="3 4">
    <name type="scientific">Candidatus Purcelliella pentastirinorum</name>
    <dbReference type="NCBI Taxonomy" id="472834"/>
    <lineage>
        <taxon>Bacteria</taxon>
        <taxon>Pseudomonadati</taxon>
        <taxon>Pseudomonadota</taxon>
        <taxon>Gammaproteobacteria</taxon>
        <taxon>Enterobacterales</taxon>
        <taxon>Enterobacteriaceae</taxon>
        <taxon>Candidatus Purcelliella</taxon>
    </lineage>
</organism>
<comment type="function">
    <text evidence="2">One of several proteins that assist in the late maturation steps of the functional core of the 30S ribosomal subunit. Associates with free 30S ribosomal subunits (but not with 30S subunits that are part of 70S ribosomes or polysomes). Required for efficient processing of 16S rRNA. May interact with the 5'-terminal helix region of 16S rRNA.</text>
</comment>
<dbReference type="Proteomes" id="UP000256856">
    <property type="component" value="Chromosome"/>
</dbReference>
<dbReference type="Pfam" id="PF02033">
    <property type="entry name" value="RBFA"/>
    <property type="match status" value="1"/>
</dbReference>
<keyword evidence="2" id="KW-0963">Cytoplasm</keyword>
<dbReference type="GO" id="GO:0043024">
    <property type="term" value="F:ribosomal small subunit binding"/>
    <property type="evidence" value="ECO:0007669"/>
    <property type="project" value="TreeGrafter"/>
</dbReference>
<comment type="similarity">
    <text evidence="2">Belongs to the RbfA family.</text>
</comment>
<keyword evidence="1 2" id="KW-0690">Ribosome biogenesis</keyword>
<dbReference type="PANTHER" id="PTHR33515">
    <property type="entry name" value="RIBOSOME-BINDING FACTOR A, CHLOROPLASTIC-RELATED"/>
    <property type="match status" value="1"/>
</dbReference>
<dbReference type="Gene3D" id="3.30.300.20">
    <property type="match status" value="1"/>
</dbReference>
<dbReference type="RefSeq" id="WP_115956216.1">
    <property type="nucleotide sequence ID" value="NZ_CP028374.1"/>
</dbReference>
<dbReference type="AlphaFoldDB" id="A0A346E086"/>
<evidence type="ECO:0000256" key="1">
    <source>
        <dbReference type="ARBA" id="ARBA00022517"/>
    </source>
</evidence>
<name>A0A346E086_9ENTR</name>
<accession>A0A346E086</accession>
<dbReference type="OrthoDB" id="307788at2"/>
<evidence type="ECO:0000313" key="3">
    <source>
        <dbReference type="EMBL" id="AXN02391.1"/>
    </source>
</evidence>
<dbReference type="NCBIfam" id="TIGR00082">
    <property type="entry name" value="rbfA"/>
    <property type="match status" value="1"/>
</dbReference>